<evidence type="ECO:0000256" key="1">
    <source>
        <dbReference type="ARBA" id="ARBA00004123"/>
    </source>
</evidence>
<evidence type="ECO:0000256" key="7">
    <source>
        <dbReference type="ARBA" id="ARBA00025911"/>
    </source>
</evidence>
<evidence type="ECO:0000256" key="6">
    <source>
        <dbReference type="ARBA" id="ARBA00023242"/>
    </source>
</evidence>
<evidence type="ECO:0000256" key="4">
    <source>
        <dbReference type="ARBA" id="ARBA00023159"/>
    </source>
</evidence>
<dbReference type="GO" id="GO:0016602">
    <property type="term" value="C:CCAAT-binding factor complex"/>
    <property type="evidence" value="ECO:0007669"/>
    <property type="project" value="InterPro"/>
</dbReference>
<keyword evidence="4" id="KW-0010">Activator</keyword>
<dbReference type="InterPro" id="IPR018362">
    <property type="entry name" value="CCAAT-binding_factor_CS"/>
</dbReference>
<keyword evidence="2 8" id="KW-0805">Transcription regulation</keyword>
<comment type="subunit">
    <text evidence="7">Heterotrimeric transcription factor composed of three components, NF-YA, NF-YB and NF-YC. NF-YB and NF-YC must interact and dimerize for NF-YA association and DNA binding.</text>
</comment>
<proteinExistence type="inferred from homology"/>
<dbReference type="GO" id="GO:0003700">
    <property type="term" value="F:DNA-binding transcription factor activity"/>
    <property type="evidence" value="ECO:0007669"/>
    <property type="project" value="UniProtKB-UniRule"/>
</dbReference>
<dbReference type="SMART" id="SM00521">
    <property type="entry name" value="CBF"/>
    <property type="match status" value="1"/>
</dbReference>
<keyword evidence="5 8" id="KW-0804">Transcription</keyword>
<dbReference type="InterPro" id="IPR001289">
    <property type="entry name" value="NFYA"/>
</dbReference>
<dbReference type="Gene3D" id="6.10.250.2430">
    <property type="match status" value="1"/>
</dbReference>
<dbReference type="PANTHER" id="PTHR12632">
    <property type="entry name" value="TRANSCRIPTION FACTOR NF-Y ALPHA-RELATED"/>
    <property type="match status" value="1"/>
</dbReference>
<keyword evidence="3 8" id="KW-0238">DNA-binding</keyword>
<feature type="region of interest" description="Disordered" evidence="9">
    <location>
        <begin position="234"/>
        <end position="281"/>
    </location>
</feature>
<reference evidence="10" key="1">
    <citation type="submission" date="2015-02" db="EMBL/GenBank/DDBJ databases">
        <title>A transcriptome of Wollemia nobilis - a relic of Gondwana.</title>
        <authorList>
            <person name="Chia J.Y."/>
            <person name="Leong Y.S."/>
            <person name="Abdul Karim S."/>
            <person name="Wan Azmi N."/>
            <person name="Hercus R."/>
            <person name="Croft L."/>
        </authorList>
    </citation>
    <scope>NUCLEOTIDE SEQUENCE</scope>
    <source>
        <strain evidence="10">MaeBrown</strain>
        <tissue evidence="10">Leaf</tissue>
    </source>
</reference>
<dbReference type="Pfam" id="PF02045">
    <property type="entry name" value="CBFB_NFYA"/>
    <property type="match status" value="1"/>
</dbReference>
<comment type="similarity">
    <text evidence="8">Belongs to the NFYA/HAP2 subunit family.</text>
</comment>
<accession>A0A0C9RI17</accession>
<sequence>MMTMQEYGGQGARVAGQAAPPSAVWWGGIGAHAVQNGAVTAKGDSASAGTVLDAVKQVGLALPQSLSSVQGSCHTTHPTGPQLGNKRVQTMTTHSGYDQSNGNGPQNQLLTAAVISSAPGEYLLPHTQVELGHSIARASYSSYTDPYFGGILAAYGAQAVIHSHMLGVQQARMPLPLETEEEPVYVNAKQYHGILRRRQLRAKAELENKVVKSRKPYLHESRHLHAMRRARGCGGRFLNTKKPEESKVNTDNGYGSQGLVAQTGSSSGSEAFPSENGNINISQDVQGGNLGMSSSEVTSMPQSYADGKSYIYSHKDGLYHHKDQHFHLSAFHALPSGSHDGESGDGGTLISNGSQQKAVAIL</sequence>
<evidence type="ECO:0000256" key="3">
    <source>
        <dbReference type="ARBA" id="ARBA00023125"/>
    </source>
</evidence>
<evidence type="ECO:0000256" key="5">
    <source>
        <dbReference type="ARBA" id="ARBA00023163"/>
    </source>
</evidence>
<dbReference type="EMBL" id="GCHU01018881">
    <property type="protein sequence ID" value="JAG86111.1"/>
    <property type="molecule type" value="Transcribed_RNA"/>
</dbReference>
<name>A0A0C9RI17_9CONI</name>
<feature type="compositionally biased region" description="Polar residues" evidence="9">
    <location>
        <begin position="249"/>
        <end position="281"/>
    </location>
</feature>
<dbReference type="GO" id="GO:0003677">
    <property type="term" value="F:DNA binding"/>
    <property type="evidence" value="ECO:0007669"/>
    <property type="project" value="UniProtKB-KW"/>
</dbReference>
<evidence type="ECO:0000256" key="9">
    <source>
        <dbReference type="SAM" id="MobiDB-lite"/>
    </source>
</evidence>
<evidence type="ECO:0000313" key="10">
    <source>
        <dbReference type="EMBL" id="JAG86111.1"/>
    </source>
</evidence>
<dbReference type="PROSITE" id="PS51152">
    <property type="entry name" value="NFYA_HAP2_2"/>
    <property type="match status" value="1"/>
</dbReference>
<keyword evidence="6 8" id="KW-0539">Nucleus</keyword>
<dbReference type="AlphaFoldDB" id="A0A0C9RI17"/>
<evidence type="ECO:0000256" key="8">
    <source>
        <dbReference type="RuleBase" id="RU367155"/>
    </source>
</evidence>
<comment type="subcellular location">
    <subcellularLocation>
        <location evidence="1 8">Nucleus</location>
    </subcellularLocation>
</comment>
<dbReference type="PRINTS" id="PR00616">
    <property type="entry name" value="CCAATSUBUNTB"/>
</dbReference>
<dbReference type="PROSITE" id="PS00686">
    <property type="entry name" value="NFYA_HAP2_1"/>
    <property type="match status" value="1"/>
</dbReference>
<comment type="function">
    <text evidence="8">Component of the sequence-specific heterotrimeric transcription factor (NF-Y) which specifically recognizes a 5'-CCAAT-3' box motif found in the promoters of its target genes.</text>
</comment>
<evidence type="ECO:0000256" key="2">
    <source>
        <dbReference type="ARBA" id="ARBA00023015"/>
    </source>
</evidence>
<organism evidence="10">
    <name type="scientific">Wollemia nobilis</name>
    <dbReference type="NCBI Taxonomy" id="56998"/>
    <lineage>
        <taxon>Eukaryota</taxon>
        <taxon>Viridiplantae</taxon>
        <taxon>Streptophyta</taxon>
        <taxon>Embryophyta</taxon>
        <taxon>Tracheophyta</taxon>
        <taxon>Spermatophyta</taxon>
        <taxon>Pinopsida</taxon>
        <taxon>Pinidae</taxon>
        <taxon>Conifers II</taxon>
        <taxon>Araucariales</taxon>
        <taxon>Araucariaceae</taxon>
        <taxon>Wollemia</taxon>
    </lineage>
</organism>
<protein>
    <recommendedName>
        <fullName evidence="8">Nuclear transcription factor Y subunit</fullName>
    </recommendedName>
</protein>